<comment type="caution">
    <text evidence="2">The sequence shown here is derived from an EMBL/GenBank/DDBJ whole genome shotgun (WGS) entry which is preliminary data.</text>
</comment>
<sequence>MTNRERVSLTGSSVSVGRWEISTVFFLSYRRPPYDADGWRREEPGTRPGDSRGATAHPSCRADPAPGEAGRTAASPGSGHFE</sequence>
<evidence type="ECO:0000313" key="3">
    <source>
        <dbReference type="Proteomes" id="UP000637578"/>
    </source>
</evidence>
<feature type="region of interest" description="Disordered" evidence="1">
    <location>
        <begin position="32"/>
        <end position="82"/>
    </location>
</feature>
<accession>A0A8J3FVH3</accession>
<name>A0A8J3FVH3_9PSEU</name>
<evidence type="ECO:0000256" key="1">
    <source>
        <dbReference type="SAM" id="MobiDB-lite"/>
    </source>
</evidence>
<evidence type="ECO:0000313" key="2">
    <source>
        <dbReference type="EMBL" id="GGM51690.1"/>
    </source>
</evidence>
<reference evidence="2" key="2">
    <citation type="submission" date="2020-09" db="EMBL/GenBank/DDBJ databases">
        <authorList>
            <person name="Sun Q."/>
            <person name="Zhou Y."/>
        </authorList>
    </citation>
    <scope>NUCLEOTIDE SEQUENCE</scope>
    <source>
        <strain evidence="2">CGMCC 4.5737</strain>
    </source>
</reference>
<dbReference type="AlphaFoldDB" id="A0A8J3FVH3"/>
<protein>
    <submittedName>
        <fullName evidence="2">Uncharacterized protein</fullName>
    </submittedName>
</protein>
<proteinExistence type="predicted"/>
<organism evidence="2 3">
    <name type="scientific">Longimycelium tulufanense</name>
    <dbReference type="NCBI Taxonomy" id="907463"/>
    <lineage>
        <taxon>Bacteria</taxon>
        <taxon>Bacillati</taxon>
        <taxon>Actinomycetota</taxon>
        <taxon>Actinomycetes</taxon>
        <taxon>Pseudonocardiales</taxon>
        <taxon>Pseudonocardiaceae</taxon>
        <taxon>Longimycelium</taxon>
    </lineage>
</organism>
<keyword evidence="3" id="KW-1185">Reference proteome</keyword>
<gene>
    <name evidence="2" type="ORF">GCM10012275_23210</name>
</gene>
<reference evidence="2" key="1">
    <citation type="journal article" date="2014" name="Int. J. Syst. Evol. Microbiol.">
        <title>Complete genome sequence of Corynebacterium casei LMG S-19264T (=DSM 44701T), isolated from a smear-ripened cheese.</title>
        <authorList>
            <consortium name="US DOE Joint Genome Institute (JGI-PGF)"/>
            <person name="Walter F."/>
            <person name="Albersmeier A."/>
            <person name="Kalinowski J."/>
            <person name="Ruckert C."/>
        </authorList>
    </citation>
    <scope>NUCLEOTIDE SEQUENCE</scope>
    <source>
        <strain evidence="2">CGMCC 4.5737</strain>
    </source>
</reference>
<dbReference type="Proteomes" id="UP000637578">
    <property type="component" value="Unassembled WGS sequence"/>
</dbReference>
<dbReference type="EMBL" id="BMMK01000009">
    <property type="protein sequence ID" value="GGM51690.1"/>
    <property type="molecule type" value="Genomic_DNA"/>
</dbReference>
<feature type="compositionally biased region" description="Basic and acidic residues" evidence="1">
    <location>
        <begin position="32"/>
        <end position="45"/>
    </location>
</feature>